<proteinExistence type="predicted"/>
<name>A0A8S5QKG2_9CAUD</name>
<sequence>MTVNRNNKKRTVFFQFTFSTIRAKNEYDLTTVYFNYSELFDRYFS</sequence>
<accession>A0A8S5QKG2</accession>
<dbReference type="EMBL" id="BK015685">
    <property type="protein sequence ID" value="DAE19743.1"/>
    <property type="molecule type" value="Genomic_DNA"/>
</dbReference>
<reference evidence="1" key="1">
    <citation type="journal article" date="2021" name="Proc. Natl. Acad. Sci. U.S.A.">
        <title>A Catalog of Tens of Thousands of Viruses from Human Metagenomes Reveals Hidden Associations with Chronic Diseases.</title>
        <authorList>
            <person name="Tisza M.J."/>
            <person name="Buck C.B."/>
        </authorList>
    </citation>
    <scope>NUCLEOTIDE SEQUENCE</scope>
    <source>
        <strain evidence="1">Ct58g5</strain>
    </source>
</reference>
<evidence type="ECO:0000313" key="1">
    <source>
        <dbReference type="EMBL" id="DAE19743.1"/>
    </source>
</evidence>
<protein>
    <submittedName>
        <fullName evidence="1">Uncharacterized protein</fullName>
    </submittedName>
</protein>
<organism evidence="1">
    <name type="scientific">Siphoviridae sp. ct58g5</name>
    <dbReference type="NCBI Taxonomy" id="2826292"/>
    <lineage>
        <taxon>Viruses</taxon>
        <taxon>Duplodnaviria</taxon>
        <taxon>Heunggongvirae</taxon>
        <taxon>Uroviricota</taxon>
        <taxon>Caudoviricetes</taxon>
    </lineage>
</organism>